<keyword evidence="2" id="KW-1185">Reference proteome</keyword>
<comment type="caution">
    <text evidence="1">The sequence shown here is derived from an EMBL/GenBank/DDBJ whole genome shotgun (WGS) entry which is preliminary data.</text>
</comment>
<feature type="non-terminal residue" evidence="1">
    <location>
        <position position="1"/>
    </location>
</feature>
<reference evidence="1 2" key="1">
    <citation type="journal article" date="2018" name="Front. Plant Sci.">
        <title>Red Clover (Trifolium pratense) and Zigzag Clover (T. medium) - A Picture of Genomic Similarities and Differences.</title>
        <authorList>
            <person name="Dluhosova J."/>
            <person name="Istvanek J."/>
            <person name="Nedelnik J."/>
            <person name="Repkova J."/>
        </authorList>
    </citation>
    <scope>NUCLEOTIDE SEQUENCE [LARGE SCALE GENOMIC DNA]</scope>
    <source>
        <strain evidence="2">cv. 10/8</strain>
        <tissue evidence="1">Leaf</tissue>
    </source>
</reference>
<organism evidence="1 2">
    <name type="scientific">Trifolium medium</name>
    <dbReference type="NCBI Taxonomy" id="97028"/>
    <lineage>
        <taxon>Eukaryota</taxon>
        <taxon>Viridiplantae</taxon>
        <taxon>Streptophyta</taxon>
        <taxon>Embryophyta</taxon>
        <taxon>Tracheophyta</taxon>
        <taxon>Spermatophyta</taxon>
        <taxon>Magnoliopsida</taxon>
        <taxon>eudicotyledons</taxon>
        <taxon>Gunneridae</taxon>
        <taxon>Pentapetalae</taxon>
        <taxon>rosids</taxon>
        <taxon>fabids</taxon>
        <taxon>Fabales</taxon>
        <taxon>Fabaceae</taxon>
        <taxon>Papilionoideae</taxon>
        <taxon>50 kb inversion clade</taxon>
        <taxon>NPAAA clade</taxon>
        <taxon>Hologalegina</taxon>
        <taxon>IRL clade</taxon>
        <taxon>Trifolieae</taxon>
        <taxon>Trifolium</taxon>
    </lineage>
</organism>
<name>A0A392U4P2_9FABA</name>
<sequence length="48" mass="5452">SDRVDGGILAAIDVELRGRRMDSNRRLRCLGVLCWGRGGRILIESQRR</sequence>
<dbReference type="EMBL" id="LXQA010715096">
    <property type="protein sequence ID" value="MCI67346.1"/>
    <property type="molecule type" value="Genomic_DNA"/>
</dbReference>
<proteinExistence type="predicted"/>
<evidence type="ECO:0000313" key="2">
    <source>
        <dbReference type="Proteomes" id="UP000265520"/>
    </source>
</evidence>
<protein>
    <submittedName>
        <fullName evidence="1">Uncharacterized protein</fullName>
    </submittedName>
</protein>
<accession>A0A392U4P2</accession>
<evidence type="ECO:0000313" key="1">
    <source>
        <dbReference type="EMBL" id="MCI67346.1"/>
    </source>
</evidence>
<dbReference type="AlphaFoldDB" id="A0A392U4P2"/>
<dbReference type="Proteomes" id="UP000265520">
    <property type="component" value="Unassembled WGS sequence"/>
</dbReference>